<dbReference type="AlphaFoldDB" id="A0AAU9D8H4"/>
<evidence type="ECO:0000256" key="1">
    <source>
        <dbReference type="SAM" id="MobiDB-lite"/>
    </source>
</evidence>
<evidence type="ECO:0000313" key="2">
    <source>
        <dbReference type="EMBL" id="BDC91399.1"/>
    </source>
</evidence>
<name>A0AAU9D8H4_9ACTN</name>
<dbReference type="InterPro" id="IPR058154">
    <property type="entry name" value="Bxb1_TTP-like"/>
</dbReference>
<protein>
    <submittedName>
        <fullName evidence="2">Phage associated putative structural protein</fullName>
    </submittedName>
</protein>
<feature type="compositionally biased region" description="Polar residues" evidence="1">
    <location>
        <begin position="7"/>
        <end position="26"/>
    </location>
</feature>
<dbReference type="KEGG" id="lcal:ATTO_12710"/>
<dbReference type="Pfam" id="PF25681">
    <property type="entry name" value="Phage_TTP_17"/>
    <property type="match status" value="1"/>
</dbReference>
<dbReference type="RefSeq" id="WP_265591409.1">
    <property type="nucleotide sequence ID" value="NZ_AP025285.1"/>
</dbReference>
<reference evidence="2" key="1">
    <citation type="submission" date="2021-11" db="EMBL/GenBank/DDBJ databases">
        <title>Complete genome sequence of Atopobiaceae bacterium TOC12.</title>
        <authorList>
            <person name="Morinaga K."/>
            <person name="Kusada H."/>
            <person name="Tamaki H."/>
        </authorList>
    </citation>
    <scope>NUCLEOTIDE SEQUENCE</scope>
    <source>
        <strain evidence="2">TOC12</strain>
    </source>
</reference>
<gene>
    <name evidence="2" type="ORF">ATTO_12710</name>
</gene>
<evidence type="ECO:0000313" key="3">
    <source>
        <dbReference type="Proteomes" id="UP001431186"/>
    </source>
</evidence>
<dbReference type="Proteomes" id="UP001431186">
    <property type="component" value="Chromosome"/>
</dbReference>
<accession>A0AAU9D8H4</accession>
<organism evidence="2 3">
    <name type="scientific">Leptogranulimonas caecicola</name>
    <dbReference type="NCBI Taxonomy" id="2894156"/>
    <lineage>
        <taxon>Bacteria</taxon>
        <taxon>Bacillati</taxon>
        <taxon>Actinomycetota</taxon>
        <taxon>Coriobacteriia</taxon>
        <taxon>Coriobacteriales</taxon>
        <taxon>Kribbibacteriaceae</taxon>
        <taxon>Leptogranulimonas</taxon>
    </lineage>
</organism>
<sequence length="209" mass="22166">MAENDSEVTQTDSQTESAVTPAASNDSRYVSTTRGVQGGYLFVAPVGTTLPTDYSSTLAAEFVNAGYIGEDGFTEGTDSDSSDFKDINGDIVDSSSAGTSETLVLKLLNMDAPALKVQYGSANVTSDATKGLEVKHRWSKANDTWSCVLELVLKDGRRWRKVIPSGKVTELGEFTGSSSELAGREVTLTYITDSDGVGCFDYIAPVASN</sequence>
<keyword evidence="3" id="KW-1185">Reference proteome</keyword>
<dbReference type="EMBL" id="AP025285">
    <property type="protein sequence ID" value="BDC91399.1"/>
    <property type="molecule type" value="Genomic_DNA"/>
</dbReference>
<feature type="region of interest" description="Disordered" evidence="1">
    <location>
        <begin position="1"/>
        <end position="26"/>
    </location>
</feature>
<proteinExistence type="predicted"/>